<proteinExistence type="inferred from homology"/>
<evidence type="ECO:0000256" key="8">
    <source>
        <dbReference type="ARBA" id="ARBA00023143"/>
    </source>
</evidence>
<evidence type="ECO:0000256" key="2">
    <source>
        <dbReference type="ARBA" id="ARBA00009772"/>
    </source>
</evidence>
<dbReference type="EMBL" id="NEEW01000006">
    <property type="protein sequence ID" value="PJD84083.1"/>
    <property type="molecule type" value="Genomic_DNA"/>
</dbReference>
<dbReference type="NCBIfam" id="TIGR01400">
    <property type="entry name" value="fliR"/>
    <property type="match status" value="1"/>
</dbReference>
<feature type="transmembrane region" description="Helical" evidence="10">
    <location>
        <begin position="179"/>
        <end position="204"/>
    </location>
</feature>
<evidence type="ECO:0000256" key="6">
    <source>
        <dbReference type="ARBA" id="ARBA00022989"/>
    </source>
</evidence>
<name>A0A2J0PXC4_9ENTR</name>
<feature type="transmembrane region" description="Helical" evidence="10">
    <location>
        <begin position="46"/>
        <end position="67"/>
    </location>
</feature>
<feature type="transmembrane region" description="Helical" evidence="10">
    <location>
        <begin position="211"/>
        <end position="232"/>
    </location>
</feature>
<evidence type="ECO:0000256" key="1">
    <source>
        <dbReference type="ARBA" id="ARBA00002578"/>
    </source>
</evidence>
<protein>
    <recommendedName>
        <fullName evidence="3 9">Flagellar biosynthetic protein FliR</fullName>
    </recommendedName>
</protein>
<dbReference type="Pfam" id="PF01311">
    <property type="entry name" value="Bac_export_1"/>
    <property type="match status" value="1"/>
</dbReference>
<dbReference type="OrthoDB" id="9797790at2"/>
<dbReference type="AlphaFoldDB" id="A0A2J0PXC4"/>
<comment type="similarity">
    <text evidence="2 10">Belongs to the FliR/MopE/SpaR family.</text>
</comment>
<keyword evidence="5 10" id="KW-0812">Transmembrane</keyword>
<keyword evidence="6 10" id="KW-1133">Transmembrane helix</keyword>
<evidence type="ECO:0000256" key="10">
    <source>
        <dbReference type="RuleBase" id="RU362071"/>
    </source>
</evidence>
<keyword evidence="11" id="KW-0969">Cilium</keyword>
<dbReference type="PRINTS" id="PR00953">
    <property type="entry name" value="TYPE3IMRPROT"/>
</dbReference>
<dbReference type="InterPro" id="IPR006303">
    <property type="entry name" value="FliR"/>
</dbReference>
<feature type="transmembrane region" description="Helical" evidence="10">
    <location>
        <begin position="12"/>
        <end position="34"/>
    </location>
</feature>
<keyword evidence="11" id="KW-0282">Flagellum</keyword>
<evidence type="ECO:0000256" key="5">
    <source>
        <dbReference type="ARBA" id="ARBA00022692"/>
    </source>
</evidence>
<comment type="caution">
    <text evidence="11">The sequence shown here is derived from an EMBL/GenBank/DDBJ whole genome shotgun (WGS) entry which is preliminary data.</text>
</comment>
<evidence type="ECO:0000313" key="12">
    <source>
        <dbReference type="Proteomes" id="UP000229974"/>
    </source>
</evidence>
<keyword evidence="11" id="KW-0966">Cell projection</keyword>
<dbReference type="Proteomes" id="UP000229974">
    <property type="component" value="Unassembled WGS sequence"/>
</dbReference>
<evidence type="ECO:0000256" key="3">
    <source>
        <dbReference type="ARBA" id="ARBA00021717"/>
    </source>
</evidence>
<dbReference type="GO" id="GO:0006605">
    <property type="term" value="P:protein targeting"/>
    <property type="evidence" value="ECO:0007669"/>
    <property type="project" value="UniProtKB-UniRule"/>
</dbReference>
<dbReference type="RefSeq" id="WP_047716680.1">
    <property type="nucleotide sequence ID" value="NZ_CP060480.1"/>
</dbReference>
<keyword evidence="8 10" id="KW-0975">Bacterial flagellum</keyword>
<evidence type="ECO:0000256" key="9">
    <source>
        <dbReference type="NCBIfam" id="TIGR01400"/>
    </source>
</evidence>
<comment type="function">
    <text evidence="1 10">Role in flagellar biosynthesis.</text>
</comment>
<sequence length="259" mass="28056">MIFNFPLEQLYALISHYFLVMVRISALLHVAPVFSEKAISARLRAALALTLALLLGGLVSDADIGLYSWAGVWTMAKQVLIGAAMGLTMQLLFAAVRLAGEIIGMQMGLSFATFFDPGSGNSPVIARLLNMLAMLLFLVFNGHLWLLSLLAETFEALPINSEPLHAGGMFYLVNHAGLIFSQGLILGLPVIALLLSINMVLALLNRLTPQLSIFVVGFPLTLTFGMLALLLIDETLAPFFERLMSHGFEILSGLLQALV</sequence>
<comment type="subcellular location">
    <subcellularLocation>
        <location evidence="10">Cell membrane</location>
        <topology evidence="10">Multi-pass membrane protein</topology>
    </subcellularLocation>
    <subcellularLocation>
        <location evidence="10">Bacterial flagellum basal body</location>
    </subcellularLocation>
</comment>
<evidence type="ECO:0000256" key="4">
    <source>
        <dbReference type="ARBA" id="ARBA00022475"/>
    </source>
</evidence>
<dbReference type="PANTHER" id="PTHR30065">
    <property type="entry name" value="FLAGELLAR BIOSYNTHETIC PROTEIN FLIR"/>
    <property type="match status" value="1"/>
</dbReference>
<dbReference type="GO" id="GO:0005886">
    <property type="term" value="C:plasma membrane"/>
    <property type="evidence" value="ECO:0007669"/>
    <property type="project" value="UniProtKB-SubCell"/>
</dbReference>
<keyword evidence="7 10" id="KW-0472">Membrane</keyword>
<dbReference type="STRING" id="299766.BFV68_16905"/>
<dbReference type="PANTHER" id="PTHR30065:SF8">
    <property type="entry name" value="FLAGELLAR BIOSYNTHETIC PROTEIN FLIR"/>
    <property type="match status" value="1"/>
</dbReference>
<gene>
    <name evidence="11" type="ORF">B9Q30_13030</name>
</gene>
<keyword evidence="4 10" id="KW-1003">Cell membrane</keyword>
<dbReference type="GO" id="GO:0009425">
    <property type="term" value="C:bacterial-type flagellum basal body"/>
    <property type="evidence" value="ECO:0007669"/>
    <property type="project" value="UniProtKB-SubCell"/>
</dbReference>
<organism evidence="11 12">
    <name type="scientific">Enterobacter hormaechei</name>
    <dbReference type="NCBI Taxonomy" id="158836"/>
    <lineage>
        <taxon>Bacteria</taxon>
        <taxon>Pseudomonadati</taxon>
        <taxon>Pseudomonadota</taxon>
        <taxon>Gammaproteobacteria</taxon>
        <taxon>Enterobacterales</taxon>
        <taxon>Enterobacteriaceae</taxon>
        <taxon>Enterobacter</taxon>
        <taxon>Enterobacter cloacae complex</taxon>
    </lineage>
</organism>
<accession>A0A2J0PXC4</accession>
<feature type="transmembrane region" description="Helical" evidence="10">
    <location>
        <begin position="128"/>
        <end position="151"/>
    </location>
</feature>
<reference evidence="11 12" key="1">
    <citation type="journal article" date="2017" name="J. Antimicrob. Chemother.">
        <title>Characterization of the population structure, drug resistance mechanisms and plasmids of the community-associated Enterobacter cloacae complex in China.</title>
        <authorList>
            <person name="Zhou K."/>
            <person name="Yu W."/>
            <person name="Cao X."/>
            <person name="Shen P."/>
            <person name="Lu H."/>
            <person name="Luo Q."/>
            <person name="Rossen J.W.A."/>
            <person name="Xiao Y."/>
        </authorList>
    </citation>
    <scope>NUCLEOTIDE SEQUENCE [LARGE SCALE GENOMIC DNA]</scope>
    <source>
        <strain evidence="11 12">ECC904</strain>
    </source>
</reference>
<evidence type="ECO:0000256" key="7">
    <source>
        <dbReference type="ARBA" id="ARBA00023136"/>
    </source>
</evidence>
<dbReference type="GO" id="GO:0044780">
    <property type="term" value="P:bacterial-type flagellum assembly"/>
    <property type="evidence" value="ECO:0007669"/>
    <property type="project" value="UniProtKB-UniRule"/>
</dbReference>
<evidence type="ECO:0000313" key="11">
    <source>
        <dbReference type="EMBL" id="PJD84083.1"/>
    </source>
</evidence>
<dbReference type="InterPro" id="IPR002010">
    <property type="entry name" value="T3SS_IM_R"/>
</dbReference>